<dbReference type="RefSeq" id="WP_132847409.1">
    <property type="nucleotide sequence ID" value="NZ_CP058648.1"/>
</dbReference>
<sequence length="69" mass="7439">MLFANNALKAKVNTMGGSGSAYSFSFPWEITEAGTYNVIVTALTNAGGPDGTAEYEKKVVEVRLRNNYC</sequence>
<name>A0A4R2UH29_9FIRM</name>
<dbReference type="Proteomes" id="UP000295504">
    <property type="component" value="Unassembled WGS sequence"/>
</dbReference>
<gene>
    <name evidence="1" type="ORF">EDD79_100259</name>
</gene>
<proteinExistence type="predicted"/>
<protein>
    <submittedName>
        <fullName evidence="1">Uncharacterized protein</fullName>
    </submittedName>
</protein>
<keyword evidence="2" id="KW-1185">Reference proteome</keyword>
<evidence type="ECO:0000313" key="2">
    <source>
        <dbReference type="Proteomes" id="UP000295504"/>
    </source>
</evidence>
<dbReference type="EMBL" id="SLYC01000002">
    <property type="protein sequence ID" value="TCQ07063.1"/>
    <property type="molecule type" value="Genomic_DNA"/>
</dbReference>
<dbReference type="AlphaFoldDB" id="A0A4R2UH29"/>
<dbReference type="OrthoDB" id="3034499at2"/>
<accession>A0A4R2UH29</accession>
<evidence type="ECO:0000313" key="1">
    <source>
        <dbReference type="EMBL" id="TCQ07063.1"/>
    </source>
</evidence>
<organism evidence="1 2">
    <name type="scientific">Serpentinicella alkaliphila</name>
    <dbReference type="NCBI Taxonomy" id="1734049"/>
    <lineage>
        <taxon>Bacteria</taxon>
        <taxon>Bacillati</taxon>
        <taxon>Bacillota</taxon>
        <taxon>Clostridia</taxon>
        <taxon>Peptostreptococcales</taxon>
        <taxon>Natronincolaceae</taxon>
        <taxon>Serpentinicella</taxon>
    </lineage>
</organism>
<comment type="caution">
    <text evidence="1">The sequence shown here is derived from an EMBL/GenBank/DDBJ whole genome shotgun (WGS) entry which is preliminary data.</text>
</comment>
<reference evidence="1 2" key="1">
    <citation type="submission" date="2019-03" db="EMBL/GenBank/DDBJ databases">
        <title>Genomic Encyclopedia of Type Strains, Phase IV (KMG-IV): sequencing the most valuable type-strain genomes for metagenomic binning, comparative biology and taxonomic classification.</title>
        <authorList>
            <person name="Goeker M."/>
        </authorList>
    </citation>
    <scope>NUCLEOTIDE SEQUENCE [LARGE SCALE GENOMIC DNA]</scope>
    <source>
        <strain evidence="1 2">DSM 100013</strain>
    </source>
</reference>